<gene>
    <name evidence="2" type="ORF">RchiOBHm_Chr2g0119211</name>
</gene>
<protein>
    <submittedName>
        <fullName evidence="2">Uncharacterized protein</fullName>
    </submittedName>
</protein>
<name>A0A2P6RRZ6_ROSCH</name>
<dbReference type="EMBL" id="PDCK01000040">
    <property type="protein sequence ID" value="PRQ49195.1"/>
    <property type="molecule type" value="Genomic_DNA"/>
</dbReference>
<comment type="caution">
    <text evidence="2">The sequence shown here is derived from an EMBL/GenBank/DDBJ whole genome shotgun (WGS) entry which is preliminary data.</text>
</comment>
<evidence type="ECO:0000256" key="1">
    <source>
        <dbReference type="SAM" id="MobiDB-lite"/>
    </source>
</evidence>
<accession>A0A2P6RRZ6</accession>
<dbReference type="Gramene" id="PRQ49195">
    <property type="protein sequence ID" value="PRQ49195"/>
    <property type="gene ID" value="RchiOBHm_Chr2g0119211"/>
</dbReference>
<evidence type="ECO:0000313" key="3">
    <source>
        <dbReference type="Proteomes" id="UP000238479"/>
    </source>
</evidence>
<sequence>MVTQVKETLQKKKKKTRSSTGRSERPQAFSVCLPPPPSNKVAEHFFSPLQQGFAFLLMCFMCVSL</sequence>
<organism evidence="2 3">
    <name type="scientific">Rosa chinensis</name>
    <name type="common">China rose</name>
    <dbReference type="NCBI Taxonomy" id="74649"/>
    <lineage>
        <taxon>Eukaryota</taxon>
        <taxon>Viridiplantae</taxon>
        <taxon>Streptophyta</taxon>
        <taxon>Embryophyta</taxon>
        <taxon>Tracheophyta</taxon>
        <taxon>Spermatophyta</taxon>
        <taxon>Magnoliopsida</taxon>
        <taxon>eudicotyledons</taxon>
        <taxon>Gunneridae</taxon>
        <taxon>Pentapetalae</taxon>
        <taxon>rosids</taxon>
        <taxon>fabids</taxon>
        <taxon>Rosales</taxon>
        <taxon>Rosaceae</taxon>
        <taxon>Rosoideae</taxon>
        <taxon>Rosoideae incertae sedis</taxon>
        <taxon>Rosa</taxon>
    </lineage>
</organism>
<reference evidence="2 3" key="1">
    <citation type="journal article" date="2018" name="Nat. Genet.">
        <title>The Rosa genome provides new insights in the design of modern roses.</title>
        <authorList>
            <person name="Bendahmane M."/>
        </authorList>
    </citation>
    <scope>NUCLEOTIDE SEQUENCE [LARGE SCALE GENOMIC DNA]</scope>
    <source>
        <strain evidence="3">cv. Old Blush</strain>
    </source>
</reference>
<proteinExistence type="predicted"/>
<keyword evidence="3" id="KW-1185">Reference proteome</keyword>
<dbReference type="Proteomes" id="UP000238479">
    <property type="component" value="Chromosome 2"/>
</dbReference>
<dbReference type="AlphaFoldDB" id="A0A2P6RRZ6"/>
<feature type="region of interest" description="Disordered" evidence="1">
    <location>
        <begin position="1"/>
        <end position="30"/>
    </location>
</feature>
<evidence type="ECO:0000313" key="2">
    <source>
        <dbReference type="EMBL" id="PRQ49195.1"/>
    </source>
</evidence>